<reference evidence="2 3" key="1">
    <citation type="journal article" date="2024" name="Nat. Commun.">
        <title>Phylogenomics reveals the evolutionary origins of lichenization in chlorophyte algae.</title>
        <authorList>
            <person name="Puginier C."/>
            <person name="Libourel C."/>
            <person name="Otte J."/>
            <person name="Skaloud P."/>
            <person name="Haon M."/>
            <person name="Grisel S."/>
            <person name="Petersen M."/>
            <person name="Berrin J.G."/>
            <person name="Delaux P.M."/>
            <person name="Dal Grande F."/>
            <person name="Keller J."/>
        </authorList>
    </citation>
    <scope>NUCLEOTIDE SEQUENCE [LARGE SCALE GENOMIC DNA]</scope>
    <source>
        <strain evidence="2 3">SAG 2145</strain>
    </source>
</reference>
<keyword evidence="3" id="KW-1185">Reference proteome</keyword>
<evidence type="ECO:0000313" key="3">
    <source>
        <dbReference type="Proteomes" id="UP001438707"/>
    </source>
</evidence>
<feature type="region of interest" description="Disordered" evidence="1">
    <location>
        <begin position="65"/>
        <end position="134"/>
    </location>
</feature>
<accession>A0AAW1QTD0</accession>
<feature type="compositionally biased region" description="Low complexity" evidence="1">
    <location>
        <begin position="107"/>
        <end position="120"/>
    </location>
</feature>
<dbReference type="EMBL" id="JALJOS010000028">
    <property type="protein sequence ID" value="KAK9824744.1"/>
    <property type="molecule type" value="Genomic_DNA"/>
</dbReference>
<evidence type="ECO:0000313" key="2">
    <source>
        <dbReference type="EMBL" id="KAK9824744.1"/>
    </source>
</evidence>
<organism evidence="2 3">
    <name type="scientific">Apatococcus lobatus</name>
    <dbReference type="NCBI Taxonomy" id="904363"/>
    <lineage>
        <taxon>Eukaryota</taxon>
        <taxon>Viridiplantae</taxon>
        <taxon>Chlorophyta</taxon>
        <taxon>core chlorophytes</taxon>
        <taxon>Trebouxiophyceae</taxon>
        <taxon>Chlorellales</taxon>
        <taxon>Chlorellaceae</taxon>
        <taxon>Apatococcus</taxon>
    </lineage>
</organism>
<gene>
    <name evidence="2" type="ORF">WJX74_003842</name>
</gene>
<protein>
    <submittedName>
        <fullName evidence="2">Uncharacterized protein</fullName>
    </submittedName>
</protein>
<proteinExistence type="predicted"/>
<evidence type="ECO:0000256" key="1">
    <source>
        <dbReference type="SAM" id="MobiDB-lite"/>
    </source>
</evidence>
<dbReference type="AlphaFoldDB" id="A0AAW1QTD0"/>
<comment type="caution">
    <text evidence="2">The sequence shown here is derived from an EMBL/GenBank/DDBJ whole genome shotgun (WGS) entry which is preliminary data.</text>
</comment>
<name>A0AAW1QTD0_9CHLO</name>
<feature type="compositionally biased region" description="Polar residues" evidence="1">
    <location>
        <begin position="75"/>
        <end position="86"/>
    </location>
</feature>
<sequence>MRGQQGLDIPVLLTNGSTYNLASTAENNSNNVLFSVLPDGAPSAAPLFKFLLARSQWVLRTSHSLPASPWPPANPNQCLDWQSDLGSNPDEPRGTDSENQAMEGAHQATTSTQAGGTTASLPLVPKDAPPLHPSTEMDLYQQELSFELEQAMPGFIRAVRWGSSSEKEVSS</sequence>
<dbReference type="Proteomes" id="UP001438707">
    <property type="component" value="Unassembled WGS sequence"/>
</dbReference>